<organism evidence="1 2">
    <name type="scientific">Veillonella atypica</name>
    <dbReference type="NCBI Taxonomy" id="39777"/>
    <lineage>
        <taxon>Bacteria</taxon>
        <taxon>Bacillati</taxon>
        <taxon>Bacillota</taxon>
        <taxon>Negativicutes</taxon>
        <taxon>Veillonellales</taxon>
        <taxon>Veillonellaceae</taxon>
        <taxon>Veillonella</taxon>
    </lineage>
</organism>
<proteinExistence type="predicted"/>
<reference evidence="1 2" key="1">
    <citation type="submission" date="2018-09" db="EMBL/GenBank/DDBJ databases">
        <title>Genome sequence of Veillonella atypica isolated from periodontal Korean patients.</title>
        <authorList>
            <person name="Lee J.-H."/>
            <person name="Moon J.-H."/>
            <person name="Shin S.-Y."/>
        </authorList>
    </citation>
    <scope>NUCLEOTIDE SEQUENCE [LARGE SCALE GENOMIC DNA]</scope>
    <source>
        <strain evidence="1 2">KHUD_V1</strain>
    </source>
</reference>
<dbReference type="AlphaFoldDB" id="A0A3A6WGA7"/>
<gene>
    <name evidence="1" type="ORF">D2965_04770</name>
</gene>
<comment type="caution">
    <text evidence="1">The sequence shown here is derived from an EMBL/GenBank/DDBJ whole genome shotgun (WGS) entry which is preliminary data.</text>
</comment>
<evidence type="ECO:0000313" key="2">
    <source>
        <dbReference type="Proteomes" id="UP000277803"/>
    </source>
</evidence>
<dbReference type="EMBL" id="QXZZ01000024">
    <property type="protein sequence ID" value="RJY50686.1"/>
    <property type="molecule type" value="Genomic_DNA"/>
</dbReference>
<sequence length="58" mass="6567">MGNSNDTIILESKTYNKLKSQLEILTALVEGQNDIIQGRTTTIEETFNSIDKMIHQLD</sequence>
<dbReference type="RefSeq" id="WP_038122788.1">
    <property type="nucleotide sequence ID" value="NZ_QXZZ01000024.1"/>
</dbReference>
<name>A0A3A6WGA7_9FIRM</name>
<evidence type="ECO:0000313" key="1">
    <source>
        <dbReference type="EMBL" id="RJY50686.1"/>
    </source>
</evidence>
<protein>
    <submittedName>
        <fullName evidence="1">Antitoxin PHD</fullName>
    </submittedName>
</protein>
<dbReference type="Proteomes" id="UP000277803">
    <property type="component" value="Unassembled WGS sequence"/>
</dbReference>
<accession>A0A3A6WGA7</accession>